<reference evidence="2" key="2">
    <citation type="submission" date="2022-01" db="EMBL/GenBank/DDBJ databases">
        <authorList>
            <person name="Yamashiro T."/>
            <person name="Shiraishi A."/>
            <person name="Satake H."/>
            <person name="Nakayama K."/>
        </authorList>
    </citation>
    <scope>NUCLEOTIDE SEQUENCE</scope>
</reference>
<reference evidence="2" key="1">
    <citation type="journal article" date="2022" name="Int. J. Mol. Sci.">
        <title>Draft Genome of Tanacetum Coccineum: Genomic Comparison of Closely Related Tanacetum-Family Plants.</title>
        <authorList>
            <person name="Yamashiro T."/>
            <person name="Shiraishi A."/>
            <person name="Nakayama K."/>
            <person name="Satake H."/>
        </authorList>
    </citation>
    <scope>NUCLEOTIDE SEQUENCE</scope>
</reference>
<dbReference type="Proteomes" id="UP001151760">
    <property type="component" value="Unassembled WGS sequence"/>
</dbReference>
<name>A0ABQ5ASI6_9ASTR</name>
<dbReference type="Gene3D" id="3.10.10.10">
    <property type="entry name" value="HIV Type 1 Reverse Transcriptase, subunit A, domain 1"/>
    <property type="match status" value="1"/>
</dbReference>
<gene>
    <name evidence="2" type="ORF">Tco_0840093</name>
</gene>
<dbReference type="EMBL" id="BQNB010012603">
    <property type="protein sequence ID" value="GJT05631.1"/>
    <property type="molecule type" value="Genomic_DNA"/>
</dbReference>
<dbReference type="PANTHER" id="PTHR15503:SF45">
    <property type="entry name" value="RNA-DIRECTED DNA POLYMERASE HOMOLOG"/>
    <property type="match status" value="1"/>
</dbReference>
<organism evidence="2 3">
    <name type="scientific">Tanacetum coccineum</name>
    <dbReference type="NCBI Taxonomy" id="301880"/>
    <lineage>
        <taxon>Eukaryota</taxon>
        <taxon>Viridiplantae</taxon>
        <taxon>Streptophyta</taxon>
        <taxon>Embryophyta</taxon>
        <taxon>Tracheophyta</taxon>
        <taxon>Spermatophyta</taxon>
        <taxon>Magnoliopsida</taxon>
        <taxon>eudicotyledons</taxon>
        <taxon>Gunneridae</taxon>
        <taxon>Pentapetalae</taxon>
        <taxon>asterids</taxon>
        <taxon>campanulids</taxon>
        <taxon>Asterales</taxon>
        <taxon>Asteraceae</taxon>
        <taxon>Asteroideae</taxon>
        <taxon>Anthemideae</taxon>
        <taxon>Anthemidinae</taxon>
        <taxon>Tanacetum</taxon>
    </lineage>
</organism>
<keyword evidence="3" id="KW-1185">Reference proteome</keyword>
<feature type="region of interest" description="Disordered" evidence="1">
    <location>
        <begin position="38"/>
        <end position="67"/>
    </location>
</feature>
<dbReference type="InterPro" id="IPR032567">
    <property type="entry name" value="RTL1-rel"/>
</dbReference>
<dbReference type="Pfam" id="PF08284">
    <property type="entry name" value="RVP_2"/>
    <property type="match status" value="1"/>
</dbReference>
<evidence type="ECO:0000256" key="1">
    <source>
        <dbReference type="SAM" id="MobiDB-lite"/>
    </source>
</evidence>
<evidence type="ECO:0000313" key="3">
    <source>
        <dbReference type="Proteomes" id="UP001151760"/>
    </source>
</evidence>
<evidence type="ECO:0000313" key="2">
    <source>
        <dbReference type="EMBL" id="GJT05631.1"/>
    </source>
</evidence>
<proteinExistence type="predicted"/>
<sequence length="242" mass="27515">MSTSNSTAEEDKVERYIWGLPDSIQGNVTFAGPIENKRRLENNPRDNHAQQPPYKRQNITRAYTAGPGGKSGYAGNLPLSLIPLGHGNFDVIVVMDWLSKRKFVIVYHEKVVSILLEGDEIRRVHGERTQGVVKTSMNTKVVEFHIDLVHEVTPVAKSPYRLAPSKMQELSEQLQEFEKTRIELFSDYECEIRYHPGKANVVADALSRKERVKPRRVRAMAMTIQSRVKEMILAAQGEAFKQ</sequence>
<protein>
    <recommendedName>
        <fullName evidence="4">Reverse transcriptase domain-containing protein</fullName>
    </recommendedName>
</protein>
<feature type="compositionally biased region" description="Basic and acidic residues" evidence="1">
    <location>
        <begin position="38"/>
        <end position="48"/>
    </location>
</feature>
<comment type="caution">
    <text evidence="2">The sequence shown here is derived from an EMBL/GenBank/DDBJ whole genome shotgun (WGS) entry which is preliminary data.</text>
</comment>
<evidence type="ECO:0008006" key="4">
    <source>
        <dbReference type="Google" id="ProtNLM"/>
    </source>
</evidence>
<dbReference type="PANTHER" id="PTHR15503">
    <property type="entry name" value="LDOC1 RELATED"/>
    <property type="match status" value="1"/>
</dbReference>
<accession>A0ABQ5ASI6</accession>